<evidence type="ECO:0000256" key="4">
    <source>
        <dbReference type="SAM" id="MobiDB-lite"/>
    </source>
</evidence>
<organism evidence="6 7">
    <name type="scientific">Patiria miniata</name>
    <name type="common">Bat star</name>
    <name type="synonym">Asterina miniata</name>
    <dbReference type="NCBI Taxonomy" id="46514"/>
    <lineage>
        <taxon>Eukaryota</taxon>
        <taxon>Metazoa</taxon>
        <taxon>Echinodermata</taxon>
        <taxon>Eleutherozoa</taxon>
        <taxon>Asterozoa</taxon>
        <taxon>Asteroidea</taxon>
        <taxon>Valvatacea</taxon>
        <taxon>Valvatida</taxon>
        <taxon>Asterinidae</taxon>
        <taxon>Patiria</taxon>
    </lineage>
</organism>
<evidence type="ECO:0000259" key="5">
    <source>
        <dbReference type="SMART" id="SM00249"/>
    </source>
</evidence>
<dbReference type="RefSeq" id="XP_038045923.1">
    <property type="nucleotide sequence ID" value="XM_038189995.1"/>
</dbReference>
<feature type="domain" description="Zinc finger PHD-type" evidence="5">
    <location>
        <begin position="746"/>
        <end position="790"/>
    </location>
</feature>
<keyword evidence="1" id="KW-0479">Metal-binding</keyword>
<dbReference type="SUPFAM" id="SSF57903">
    <property type="entry name" value="FYVE/PHD zinc finger"/>
    <property type="match status" value="2"/>
</dbReference>
<dbReference type="SMART" id="SM00249">
    <property type="entry name" value="PHD"/>
    <property type="match status" value="2"/>
</dbReference>
<keyword evidence="3" id="KW-0862">Zinc</keyword>
<dbReference type="EnsemblMetazoa" id="XM_038189995.1">
    <property type="protein sequence ID" value="XP_038045923.1"/>
    <property type="gene ID" value="LOC119720343"/>
</dbReference>
<feature type="region of interest" description="Disordered" evidence="4">
    <location>
        <begin position="373"/>
        <end position="398"/>
    </location>
</feature>
<dbReference type="InterPro" id="IPR001965">
    <property type="entry name" value="Znf_PHD"/>
</dbReference>
<protein>
    <recommendedName>
        <fullName evidence="5">Zinc finger PHD-type domain-containing protein</fullName>
    </recommendedName>
</protein>
<evidence type="ECO:0000256" key="3">
    <source>
        <dbReference type="ARBA" id="ARBA00022833"/>
    </source>
</evidence>
<dbReference type="InterPro" id="IPR013083">
    <property type="entry name" value="Znf_RING/FYVE/PHD"/>
</dbReference>
<name>A0A913Z271_PATMI</name>
<keyword evidence="7" id="KW-1185">Reference proteome</keyword>
<dbReference type="InterPro" id="IPR011011">
    <property type="entry name" value="Znf_FYVE_PHD"/>
</dbReference>
<evidence type="ECO:0000256" key="2">
    <source>
        <dbReference type="ARBA" id="ARBA00022771"/>
    </source>
</evidence>
<proteinExistence type="predicted"/>
<feature type="region of interest" description="Disordered" evidence="4">
    <location>
        <begin position="303"/>
        <end position="358"/>
    </location>
</feature>
<evidence type="ECO:0000313" key="7">
    <source>
        <dbReference type="Proteomes" id="UP000887568"/>
    </source>
</evidence>
<feature type="compositionally biased region" description="Basic and acidic residues" evidence="4">
    <location>
        <begin position="380"/>
        <end position="397"/>
    </location>
</feature>
<feature type="compositionally biased region" description="Low complexity" evidence="4">
    <location>
        <begin position="342"/>
        <end position="358"/>
    </location>
</feature>
<evidence type="ECO:0000313" key="6">
    <source>
        <dbReference type="EnsemblMetazoa" id="XP_038045923.1"/>
    </source>
</evidence>
<reference evidence="6" key="1">
    <citation type="submission" date="2022-11" db="UniProtKB">
        <authorList>
            <consortium name="EnsemblMetazoa"/>
        </authorList>
    </citation>
    <scope>IDENTIFICATION</scope>
</reference>
<evidence type="ECO:0000256" key="1">
    <source>
        <dbReference type="ARBA" id="ARBA00022723"/>
    </source>
</evidence>
<dbReference type="Proteomes" id="UP000887568">
    <property type="component" value="Unplaced"/>
</dbReference>
<dbReference type="AlphaFoldDB" id="A0A913Z271"/>
<accession>A0A913Z271</accession>
<dbReference type="Gene3D" id="3.30.40.10">
    <property type="entry name" value="Zinc/RING finger domain, C3HC4 (zinc finger)"/>
    <property type="match status" value="2"/>
</dbReference>
<dbReference type="Pfam" id="PF20231">
    <property type="entry name" value="DUF6589"/>
    <property type="match status" value="1"/>
</dbReference>
<keyword evidence="2" id="KW-0863">Zinc-finger</keyword>
<dbReference type="OrthoDB" id="6150904at2759"/>
<feature type="domain" description="Zinc finger PHD-type" evidence="5">
    <location>
        <begin position="798"/>
        <end position="848"/>
    </location>
</feature>
<dbReference type="GeneID" id="119720343"/>
<sequence>MASSGNTNTPKCLMCKSPVENMDNSWRRYSLRLSGPSLEQFEGQDGFLCSSCKSKHLQQTASQTQIGQAKKRPSFSFYSRQKARKKPKYSVPHVSSSHSKVNTLQNRFSNNYQLAQYVAKAINQSKYFLAIRAILKHSKSSREAFCRVASHAVRLETSSCAKKPRALKILQWSLNAGNIATFKWDKVVEEATSHMPILVSVLQGALYRHQAKIPTFCMLDQRLGFILSLILYSHQQKYNFIQSCVSLKLKRHGCTNNLLESLHALGVCLNRKATPLPKDMVGTDYTKRQKQWQLTLSQQLKSSSTVVADSETQGTSPSNEEQAALLNETHSPVDDLDDDNAASDMSVSADDNSDNDSVSVPVAASALAAANVDDLASTSSKHDSSIKDTSQERKDQAPKVNLMPLTLHISQRIENLDPGYIIVCDSVLVELASPRSGYKLQSSTFAARNRVAFDQSLDYTVKRAEEIPLSCFLPTSDDWEGLKQRMCLILERILKDHLPFLKGVECSVPEQHQHSDALSERSEIASLGVIDRNPYSTPGSVRIGESLHQFVPSYGDESLYPIVCFGDGLSVMKMFDAKCAKANGVSAADRLEGLVQCPQDFHRRGVLLEATMDRLFKEESAKETGTLFQIKEVFSPHSAKKLAENFSDVENLLNFCTHALVTMLALKLGKLDGTTKAPADFPSSGRAFQKKKWLTEFTDEMVDFLWPTLPSDCSLHKVCKQKKTQVCLDKKDFGDILDDMVKDTNGCKCGESSGEGMIRCFNGKCGAWFHYSCANVDGPVEGDWWCSAECQASKSYIYCTCHRRTGKEDNMIQCELQSHCTSDEWYHPECIGGTKDVPDKWYCSLACKRLGLNKSKSDGVQEYSKALLYEGLCHLAFRDAVREGDGPAILSHWRINTLQFWNNKHLKYFILAHNMLAGVSGFYPARVAHDMTWNRVANLTGQADGNIGLDLVKEIPTREYWEMVSRTQDVHSDKEGEQQGKLSDEFVRDLEGIFLQSRTPESTQAAQEQLKFDHDVKYFASAYMHDGLFDIVPGRHHKSFPFFKHTVNVDCPELMGKKLLRLSQCMDSWRSVVNS</sequence>
<dbReference type="GO" id="GO:0008270">
    <property type="term" value="F:zinc ion binding"/>
    <property type="evidence" value="ECO:0007669"/>
    <property type="project" value="UniProtKB-KW"/>
</dbReference>
<dbReference type="InterPro" id="IPR046496">
    <property type="entry name" value="DUF6589"/>
</dbReference>
<feature type="compositionally biased region" description="Polar residues" evidence="4">
    <location>
        <begin position="306"/>
        <end position="321"/>
    </location>
</feature>